<dbReference type="PANTHER" id="PTHR30518">
    <property type="entry name" value="ENDOLYTIC MUREIN TRANSGLYCOSYLASE"/>
    <property type="match status" value="1"/>
</dbReference>
<gene>
    <name evidence="7" type="primary">mltG</name>
    <name evidence="7" type="ORF">E1163_02235</name>
</gene>
<dbReference type="Proteomes" id="UP000798808">
    <property type="component" value="Unassembled WGS sequence"/>
</dbReference>
<evidence type="ECO:0000313" key="7">
    <source>
        <dbReference type="EMBL" id="MTI23762.1"/>
    </source>
</evidence>
<dbReference type="Gene3D" id="3.30.1490.480">
    <property type="entry name" value="Endolytic murein transglycosylase"/>
    <property type="match status" value="1"/>
</dbReference>
<evidence type="ECO:0000256" key="6">
    <source>
        <dbReference type="ARBA" id="ARBA00023316"/>
    </source>
</evidence>
<dbReference type="CDD" id="cd08010">
    <property type="entry name" value="MltG_like"/>
    <property type="match status" value="1"/>
</dbReference>
<sequence length="311" mass="36030">DKVLIIESDETFKSLQDKLYDLNYVQDLVSFSFLAKLMDYDTQIKPGRYLIKANSANLEVLRMLRAGLQQPVNLTFNNIRLKEELADRLTRNIELTPEGFNQALKHYINTNKDGFNDNNIISMFIPNTYQVYYDISGEELVERMHSEYEKFWNSERRQKAKNLGLTPLEVSTLASIVQAESIKKDESAKIAGLYINRLQNGIALQADPTLVFASGDFTIKRVLNVHKDIDSPYNTYKYPGLPPGPINMPFIHSIDAVLNYEDHDYLYMCAREDFSGYHNFASNYNEHLRNAARYQRQLTIEQRKARMNNSN</sequence>
<comment type="caution">
    <text evidence="7">The sequence shown here is derived from an EMBL/GenBank/DDBJ whole genome shotgun (WGS) entry which is preliminary data.</text>
</comment>
<evidence type="ECO:0000256" key="4">
    <source>
        <dbReference type="ARBA" id="ARBA00023136"/>
    </source>
</evidence>
<keyword evidence="5" id="KW-0456">Lyase</keyword>
<name>A0ABW9RI73_9BACT</name>
<feature type="non-terminal residue" evidence="7">
    <location>
        <position position="1"/>
    </location>
</feature>
<evidence type="ECO:0000256" key="2">
    <source>
        <dbReference type="ARBA" id="ARBA00022692"/>
    </source>
</evidence>
<keyword evidence="4" id="KW-0472">Membrane</keyword>
<keyword evidence="8" id="KW-1185">Reference proteome</keyword>
<accession>A0ABW9RI73</accession>
<dbReference type="InterPro" id="IPR003770">
    <property type="entry name" value="MLTG-like"/>
</dbReference>
<proteinExistence type="inferred from homology"/>
<dbReference type="HAMAP" id="MF_02065">
    <property type="entry name" value="MltG"/>
    <property type="match status" value="1"/>
</dbReference>
<dbReference type="Pfam" id="PF02618">
    <property type="entry name" value="YceG"/>
    <property type="match status" value="1"/>
</dbReference>
<organism evidence="7 8">
    <name type="scientific">Fulvivirga kasyanovii</name>
    <dbReference type="NCBI Taxonomy" id="396812"/>
    <lineage>
        <taxon>Bacteria</taxon>
        <taxon>Pseudomonadati</taxon>
        <taxon>Bacteroidota</taxon>
        <taxon>Cytophagia</taxon>
        <taxon>Cytophagales</taxon>
        <taxon>Fulvivirgaceae</taxon>
        <taxon>Fulvivirga</taxon>
    </lineage>
</organism>
<dbReference type="PANTHER" id="PTHR30518:SF2">
    <property type="entry name" value="ENDOLYTIC MUREIN TRANSGLYCOSYLASE"/>
    <property type="match status" value="1"/>
</dbReference>
<dbReference type="RefSeq" id="WP_155169033.1">
    <property type="nucleotide sequence ID" value="NZ_SMLW01000297.1"/>
</dbReference>
<keyword evidence="2" id="KW-0812">Transmembrane</keyword>
<keyword evidence="3" id="KW-1133">Transmembrane helix</keyword>
<reference evidence="7 8" key="1">
    <citation type="submission" date="2019-02" db="EMBL/GenBank/DDBJ databases">
        <authorList>
            <person name="Goldberg S.R."/>
            <person name="Haltli B.A."/>
            <person name="Correa H."/>
            <person name="Russell K.G."/>
        </authorList>
    </citation>
    <scope>NUCLEOTIDE SEQUENCE [LARGE SCALE GENOMIC DNA]</scope>
    <source>
        <strain evidence="7 8">JCM 16186</strain>
    </source>
</reference>
<keyword evidence="1" id="KW-1003">Cell membrane</keyword>
<dbReference type="EMBL" id="SMLW01000297">
    <property type="protein sequence ID" value="MTI23762.1"/>
    <property type="molecule type" value="Genomic_DNA"/>
</dbReference>
<evidence type="ECO:0000313" key="8">
    <source>
        <dbReference type="Proteomes" id="UP000798808"/>
    </source>
</evidence>
<dbReference type="NCBIfam" id="TIGR00247">
    <property type="entry name" value="endolytic transglycosylase MltG"/>
    <property type="match status" value="1"/>
</dbReference>
<keyword evidence="6" id="KW-0961">Cell wall biogenesis/degradation</keyword>
<protein>
    <submittedName>
        <fullName evidence="7">Endolytic transglycosylase MltG</fullName>
    </submittedName>
</protein>
<dbReference type="Gene3D" id="3.30.160.60">
    <property type="entry name" value="Classic Zinc Finger"/>
    <property type="match status" value="1"/>
</dbReference>
<evidence type="ECO:0000256" key="1">
    <source>
        <dbReference type="ARBA" id="ARBA00022475"/>
    </source>
</evidence>
<evidence type="ECO:0000256" key="3">
    <source>
        <dbReference type="ARBA" id="ARBA00022989"/>
    </source>
</evidence>
<evidence type="ECO:0000256" key="5">
    <source>
        <dbReference type="ARBA" id="ARBA00023239"/>
    </source>
</evidence>